<feature type="transmembrane region" description="Helical" evidence="1">
    <location>
        <begin position="51"/>
        <end position="73"/>
    </location>
</feature>
<evidence type="ECO:0000313" key="3">
    <source>
        <dbReference type="Proteomes" id="UP000320593"/>
    </source>
</evidence>
<dbReference type="AlphaFoldDB" id="A0A562SU32"/>
<dbReference type="EMBL" id="VLLF01000007">
    <property type="protein sequence ID" value="TWI84825.1"/>
    <property type="molecule type" value="Genomic_DNA"/>
</dbReference>
<name>A0A562SU32_9HYPH</name>
<dbReference type="RefSeq" id="WP_145345151.1">
    <property type="nucleotide sequence ID" value="NZ_SMLY01000057.1"/>
</dbReference>
<reference evidence="2 3" key="1">
    <citation type="submission" date="2019-07" db="EMBL/GenBank/DDBJ databases">
        <title>Genomic Encyclopedia of Archaeal and Bacterial Type Strains, Phase II (KMG-II): from individual species to whole genera.</title>
        <authorList>
            <person name="Goeker M."/>
        </authorList>
    </citation>
    <scope>NUCLEOTIDE SEQUENCE [LARGE SCALE GENOMIC DNA]</scope>
    <source>
        <strain evidence="2 3">ATCC BAA-252</strain>
    </source>
</reference>
<comment type="caution">
    <text evidence="2">The sequence shown here is derived from an EMBL/GenBank/DDBJ whole genome shotgun (WGS) entry which is preliminary data.</text>
</comment>
<keyword evidence="1" id="KW-0812">Transmembrane</keyword>
<feature type="transmembrane region" description="Helical" evidence="1">
    <location>
        <begin position="80"/>
        <end position="97"/>
    </location>
</feature>
<organism evidence="2 3">
    <name type="scientific">Roseibium hamelinense</name>
    <dbReference type="NCBI Taxonomy" id="150831"/>
    <lineage>
        <taxon>Bacteria</taxon>
        <taxon>Pseudomonadati</taxon>
        <taxon>Pseudomonadota</taxon>
        <taxon>Alphaproteobacteria</taxon>
        <taxon>Hyphomicrobiales</taxon>
        <taxon>Stappiaceae</taxon>
        <taxon>Roseibium</taxon>
    </lineage>
</organism>
<feature type="transmembrane region" description="Helical" evidence="1">
    <location>
        <begin position="117"/>
        <end position="135"/>
    </location>
</feature>
<gene>
    <name evidence="2" type="ORF">JM93_03162</name>
</gene>
<keyword evidence="1" id="KW-1133">Transmembrane helix</keyword>
<keyword evidence="3" id="KW-1185">Reference proteome</keyword>
<proteinExistence type="predicted"/>
<dbReference type="Proteomes" id="UP000320593">
    <property type="component" value="Unassembled WGS sequence"/>
</dbReference>
<keyword evidence="1" id="KW-0472">Membrane</keyword>
<evidence type="ECO:0000256" key="1">
    <source>
        <dbReference type="SAM" id="Phobius"/>
    </source>
</evidence>
<dbReference type="OrthoDB" id="7864403at2"/>
<accession>A0A562SU32</accession>
<protein>
    <submittedName>
        <fullName evidence="2">Uncharacterized protein</fullName>
    </submittedName>
</protein>
<evidence type="ECO:0000313" key="2">
    <source>
        <dbReference type="EMBL" id="TWI84825.1"/>
    </source>
</evidence>
<sequence>MNAIPSYVSFVAFALGSYDVVRGIAHTVFAGYAATDKARLDLTGPSGLDQLILMLAFGASNLVTASALIYLALTDRRGSLLLLGLIPLAYFAAHIGLQMHGVGLSGQGVFPGRFNMMVYLTVCTLTATSGVLVALTRMRSAPDAASPARPYVDHQG</sequence>